<feature type="chain" id="PRO_5043432981" evidence="1">
    <location>
        <begin position="29"/>
        <end position="429"/>
    </location>
</feature>
<evidence type="ECO:0000313" key="4">
    <source>
        <dbReference type="Proteomes" id="UP001221009"/>
    </source>
</evidence>
<evidence type="ECO:0000259" key="2">
    <source>
        <dbReference type="Pfam" id="PF13360"/>
    </source>
</evidence>
<proteinExistence type="predicted"/>
<dbReference type="InterPro" id="IPR002372">
    <property type="entry name" value="PQQ_rpt_dom"/>
</dbReference>
<organism evidence="3 4">
    <name type="scientific">Parabacteroides distasonis</name>
    <dbReference type="NCBI Taxonomy" id="823"/>
    <lineage>
        <taxon>Bacteria</taxon>
        <taxon>Pseudomonadati</taxon>
        <taxon>Bacteroidota</taxon>
        <taxon>Bacteroidia</taxon>
        <taxon>Bacteroidales</taxon>
        <taxon>Tannerellaceae</taxon>
        <taxon>Parabacteroides</taxon>
    </lineage>
</organism>
<dbReference type="SMART" id="SM00564">
    <property type="entry name" value="PQQ"/>
    <property type="match status" value="4"/>
</dbReference>
<gene>
    <name evidence="3" type="ORF">P2T59_14605</name>
</gene>
<accession>A0AAX3QK93</accession>
<dbReference type="GeneID" id="93522540"/>
<dbReference type="AlphaFoldDB" id="A0AAX3QK93"/>
<dbReference type="PANTHER" id="PTHR34512">
    <property type="entry name" value="CELL SURFACE PROTEIN"/>
    <property type="match status" value="1"/>
</dbReference>
<dbReference type="RefSeq" id="WP_227804669.1">
    <property type="nucleotide sequence ID" value="NZ_CP042285.1"/>
</dbReference>
<dbReference type="InterPro" id="IPR011047">
    <property type="entry name" value="Quinoprotein_ADH-like_sf"/>
</dbReference>
<dbReference type="EMBL" id="CP120353">
    <property type="protein sequence ID" value="WET62926.1"/>
    <property type="molecule type" value="Genomic_DNA"/>
</dbReference>
<dbReference type="Proteomes" id="UP001221009">
    <property type="component" value="Chromosome"/>
</dbReference>
<dbReference type="InterPro" id="IPR015943">
    <property type="entry name" value="WD40/YVTN_repeat-like_dom_sf"/>
</dbReference>
<dbReference type="SUPFAM" id="SSF50998">
    <property type="entry name" value="Quinoprotein alcohol dehydrogenase-like"/>
    <property type="match status" value="1"/>
</dbReference>
<dbReference type="Gene3D" id="2.130.10.10">
    <property type="entry name" value="YVTN repeat-like/Quinoprotein amine dehydrogenase"/>
    <property type="match status" value="1"/>
</dbReference>
<feature type="signal peptide" evidence="1">
    <location>
        <begin position="1"/>
        <end position="28"/>
    </location>
</feature>
<reference evidence="3" key="1">
    <citation type="submission" date="2023-03" db="EMBL/GenBank/DDBJ databases">
        <title>Parabacteroides distasonis, a bacteria resistant against UC.</title>
        <authorList>
            <person name="Dai W."/>
        </authorList>
    </citation>
    <scope>NUCLEOTIDE SEQUENCE</scope>
    <source>
        <strain evidence="3">F1-28</strain>
    </source>
</reference>
<dbReference type="PANTHER" id="PTHR34512:SF30">
    <property type="entry name" value="OUTER MEMBRANE PROTEIN ASSEMBLY FACTOR BAMB"/>
    <property type="match status" value="1"/>
</dbReference>
<evidence type="ECO:0000256" key="1">
    <source>
        <dbReference type="SAM" id="SignalP"/>
    </source>
</evidence>
<feature type="domain" description="Pyrrolo-quinoline quinone repeat" evidence="2">
    <location>
        <begin position="119"/>
        <end position="348"/>
    </location>
</feature>
<protein>
    <submittedName>
        <fullName evidence="3">PQQ-like beta-propeller repeat protein</fullName>
    </submittedName>
</protein>
<name>A0AAX3QK93_PARDI</name>
<keyword evidence="1" id="KW-0732">Signal</keyword>
<dbReference type="InterPro" id="IPR018391">
    <property type="entry name" value="PQQ_b-propeller_rpt"/>
</dbReference>
<evidence type="ECO:0000313" key="3">
    <source>
        <dbReference type="EMBL" id="WET62926.1"/>
    </source>
</evidence>
<dbReference type="Pfam" id="PF13360">
    <property type="entry name" value="PQQ_2"/>
    <property type="match status" value="1"/>
</dbReference>
<sequence>MRLVRMRKMRLGGLSVAMACLASVSMTAQSPYGWRGPERDGVYFENGLLKEWPSEGPELLWETMELGKGYSSPVIVDGRLYITGMDEEGTQEIFFAYSLDGKKLYQTAYGVPWTDTYPETRTTPTIENGKAYVISGSGEIVCLDTADGKIVWKVDGGKKFERMTGKWGTSECPLVFDNKVIYTPGGNQTTMVALDAETGETVWKSEPLGEHSSYTSPLLVMNNGKIKIVGVTGKSVFGVNPETGKIEWTFRDWGRSPEDLAKGFESIAPNTPLYDNGRLFVCNGYNMGSFMLRLNVDATKADLVWRNDDLDTHHGGFVLVDGVIYGSNWINNGSGNWVAVDWNTGETKFDTPWPGGKGKGSIIAADDMLYCYDERRGTVGLIRPNPEKFDVVSEFRITKGVGPHWAHPVIHEGVLYIRHGNALMAFKIK</sequence>